<evidence type="ECO:0000313" key="1">
    <source>
        <dbReference type="EMBL" id="KAK5880611.1"/>
    </source>
</evidence>
<organism evidence="1 2">
    <name type="scientific">Champsocephalus esox</name>
    <name type="common">pike icefish</name>
    <dbReference type="NCBI Taxonomy" id="159716"/>
    <lineage>
        <taxon>Eukaryota</taxon>
        <taxon>Metazoa</taxon>
        <taxon>Chordata</taxon>
        <taxon>Craniata</taxon>
        <taxon>Vertebrata</taxon>
        <taxon>Euteleostomi</taxon>
        <taxon>Actinopterygii</taxon>
        <taxon>Neopterygii</taxon>
        <taxon>Teleostei</taxon>
        <taxon>Neoteleostei</taxon>
        <taxon>Acanthomorphata</taxon>
        <taxon>Eupercaria</taxon>
        <taxon>Perciformes</taxon>
        <taxon>Notothenioidei</taxon>
        <taxon>Channichthyidae</taxon>
        <taxon>Champsocephalus</taxon>
    </lineage>
</organism>
<protein>
    <submittedName>
        <fullName evidence="1">Uncharacterized protein</fullName>
    </submittedName>
</protein>
<evidence type="ECO:0000313" key="2">
    <source>
        <dbReference type="Proteomes" id="UP001335648"/>
    </source>
</evidence>
<dbReference type="EMBL" id="JAULUE010002064">
    <property type="protein sequence ID" value="KAK5880611.1"/>
    <property type="molecule type" value="Genomic_DNA"/>
</dbReference>
<proteinExistence type="predicted"/>
<name>A0AAN8GIT0_9TELE</name>
<dbReference type="Proteomes" id="UP001335648">
    <property type="component" value="Unassembled WGS sequence"/>
</dbReference>
<reference evidence="1 2" key="1">
    <citation type="journal article" date="2023" name="Mol. Biol. Evol.">
        <title>Genomics of Secondarily Temperate Adaptation in the Only Non-Antarctic Icefish.</title>
        <authorList>
            <person name="Rivera-Colon A.G."/>
            <person name="Rayamajhi N."/>
            <person name="Minhas B.F."/>
            <person name="Madrigal G."/>
            <person name="Bilyk K.T."/>
            <person name="Yoon V."/>
            <person name="Hune M."/>
            <person name="Gregory S."/>
            <person name="Cheng C.H.C."/>
            <person name="Catchen J.M."/>
        </authorList>
    </citation>
    <scope>NUCLEOTIDE SEQUENCE [LARGE SCALE GENOMIC DNA]</scope>
    <source>
        <strain evidence="1">JC2023a</strain>
    </source>
</reference>
<gene>
    <name evidence="1" type="ORF">CesoFtcFv8_023621</name>
</gene>
<dbReference type="AlphaFoldDB" id="A0AAN8GIT0"/>
<keyword evidence="2" id="KW-1185">Reference proteome</keyword>
<sequence>MRGVTTNKEQMGLWIISWLALQKPIPPFCEQVTIHPAIIGHLYKGILRSPEEPFCLHPLAFENNHCGSIPTSSIDAGQTGGGLTFLSTSDLKTECPNFCNHPGGQEVILEPCFVAIPDVAWDIFQPRVSIVSLYFSNHFFTTVGLNPAALAAESASGSSETPETIYSQPFL</sequence>
<comment type="caution">
    <text evidence="1">The sequence shown here is derived from an EMBL/GenBank/DDBJ whole genome shotgun (WGS) entry which is preliminary data.</text>
</comment>
<accession>A0AAN8GIT0</accession>